<dbReference type="Proteomes" id="UP001208570">
    <property type="component" value="Unassembled WGS sequence"/>
</dbReference>
<dbReference type="AlphaFoldDB" id="A0AAD9JZ18"/>
<gene>
    <name evidence="2" type="ORF">LSH36_108g05026</name>
</gene>
<proteinExistence type="predicted"/>
<accession>A0AAD9JZ18</accession>
<reference evidence="2" key="1">
    <citation type="journal article" date="2023" name="Mol. Biol. Evol.">
        <title>Third-Generation Sequencing Reveals the Adaptive Role of the Epigenome in Three Deep-Sea Polychaetes.</title>
        <authorList>
            <person name="Perez M."/>
            <person name="Aroh O."/>
            <person name="Sun Y."/>
            <person name="Lan Y."/>
            <person name="Juniper S.K."/>
            <person name="Young C.R."/>
            <person name="Angers B."/>
            <person name="Qian P.Y."/>
        </authorList>
    </citation>
    <scope>NUCLEOTIDE SEQUENCE</scope>
    <source>
        <strain evidence="2">P08H-3</strain>
    </source>
</reference>
<dbReference type="EMBL" id="JAODUP010000108">
    <property type="protein sequence ID" value="KAK2161884.1"/>
    <property type="molecule type" value="Genomic_DNA"/>
</dbReference>
<name>A0AAD9JZ18_9ANNE</name>
<organism evidence="2 3">
    <name type="scientific">Paralvinella palmiformis</name>
    <dbReference type="NCBI Taxonomy" id="53620"/>
    <lineage>
        <taxon>Eukaryota</taxon>
        <taxon>Metazoa</taxon>
        <taxon>Spiralia</taxon>
        <taxon>Lophotrochozoa</taxon>
        <taxon>Annelida</taxon>
        <taxon>Polychaeta</taxon>
        <taxon>Sedentaria</taxon>
        <taxon>Canalipalpata</taxon>
        <taxon>Terebellida</taxon>
        <taxon>Terebelliformia</taxon>
        <taxon>Alvinellidae</taxon>
        <taxon>Paralvinella</taxon>
    </lineage>
</organism>
<sequence length="111" mass="12789">MPKRFICAYDLYVPLLDLSRPKDYLRPREEVSAIVSDSRDGFLRPFPSHASVSAYVRWPSVVPWPKRDSDDWGVRWTLIMRLISYTPSPASSFVAKRPPPPTSPRRNEQTG</sequence>
<protein>
    <submittedName>
        <fullName evidence="2">Uncharacterized protein</fullName>
    </submittedName>
</protein>
<evidence type="ECO:0000313" key="2">
    <source>
        <dbReference type="EMBL" id="KAK2161884.1"/>
    </source>
</evidence>
<evidence type="ECO:0000313" key="3">
    <source>
        <dbReference type="Proteomes" id="UP001208570"/>
    </source>
</evidence>
<keyword evidence="3" id="KW-1185">Reference proteome</keyword>
<evidence type="ECO:0000256" key="1">
    <source>
        <dbReference type="SAM" id="MobiDB-lite"/>
    </source>
</evidence>
<feature type="region of interest" description="Disordered" evidence="1">
    <location>
        <begin position="89"/>
        <end position="111"/>
    </location>
</feature>
<comment type="caution">
    <text evidence="2">The sequence shown here is derived from an EMBL/GenBank/DDBJ whole genome shotgun (WGS) entry which is preliminary data.</text>
</comment>